<feature type="chain" id="PRO_5035245148" description="Ig-like domain-containing protein" evidence="1">
    <location>
        <begin position="26"/>
        <end position="541"/>
    </location>
</feature>
<sequence length="541" mass="60743">MNLLNQSIGLILSWTITLLTLKVNTSENNKEIYLTPSVRLANVSSASHFHSIPLTDFDKKNLLRQTSTAFTNIEHNGKNWTVSDQMDSIPSNQTRDNVPLRIQKKTDEFVQGRRVQKQTRGLKPKWTQVEDDDGSAPLRFVKFDTGDTIRLRCRIPTGPYLVMWNKVGLDYPLTIGTRRFSPDERVQVRLKPPDKWRLTITDAKLTDSGVYSCTTSQGNMVTTDSNEVVDKINAGITDNKPHKVTPLVSTESDDIRTTRQKNTDYYVTVVEQHPNDRLQVDVPTQEQKTFNRNKTITVTGPKLVFYGTSLELVCRVTFPSAEAKMNPQITLEWYHRGVRRRPSATRSGGVYIHERWLDSHLLESKLLVAWASEADAGPWICLERSSATYHRRGMLLLNDRPRWPNSKSVSTSNEIVLSPVNVISPITGQNQPTAMYTPNDLAFDKIEVEIVDLPDPTSFPALKVTPAIPAFAVIQPGGKQQQTKGVQLVRDSGATSGLRSARADQTFSAAKQIQRTDRASASKVYSCAIHLSIFSITIILL</sequence>
<keyword evidence="1" id="KW-0732">Signal</keyword>
<feature type="domain" description="Ig-like" evidence="2">
    <location>
        <begin position="124"/>
        <end position="229"/>
    </location>
</feature>
<comment type="caution">
    <text evidence="3">The sequence shown here is derived from an EMBL/GenBank/DDBJ whole genome shotgun (WGS) entry which is preliminary data.</text>
</comment>
<dbReference type="Pfam" id="PF07679">
    <property type="entry name" value="I-set"/>
    <property type="match status" value="1"/>
</dbReference>
<dbReference type="PROSITE" id="PS50835">
    <property type="entry name" value="IG_LIKE"/>
    <property type="match status" value="2"/>
</dbReference>
<dbReference type="GO" id="GO:0032589">
    <property type="term" value="C:neuron projection membrane"/>
    <property type="evidence" value="ECO:0007669"/>
    <property type="project" value="TreeGrafter"/>
</dbReference>
<dbReference type="PANTHER" id="PTHR23279">
    <property type="entry name" value="DEFECTIVE PROBOSCIS EXTENSION RESPONSE DPR -RELATED"/>
    <property type="match status" value="1"/>
</dbReference>
<proteinExistence type="predicted"/>
<dbReference type="InterPro" id="IPR007110">
    <property type="entry name" value="Ig-like_dom"/>
</dbReference>
<dbReference type="InterPro" id="IPR037448">
    <property type="entry name" value="Zig-8"/>
</dbReference>
<evidence type="ECO:0000313" key="4">
    <source>
        <dbReference type="Proteomes" id="UP000748531"/>
    </source>
</evidence>
<accession>A0A8J4X3F3</accession>
<gene>
    <name evidence="3" type="ORF">PHET_00743</name>
</gene>
<dbReference type="InterPro" id="IPR013783">
    <property type="entry name" value="Ig-like_fold"/>
</dbReference>
<dbReference type="AlphaFoldDB" id="A0A8J4X3F3"/>
<reference evidence="3" key="1">
    <citation type="submission" date="2019-05" db="EMBL/GenBank/DDBJ databases">
        <title>Annotation for the trematode Paragonimus heterotremus.</title>
        <authorList>
            <person name="Choi Y.-J."/>
        </authorList>
    </citation>
    <scope>NUCLEOTIDE SEQUENCE</scope>
    <source>
        <strain evidence="3">LC</strain>
    </source>
</reference>
<evidence type="ECO:0000259" key="2">
    <source>
        <dbReference type="PROSITE" id="PS50835"/>
    </source>
</evidence>
<evidence type="ECO:0000313" key="3">
    <source>
        <dbReference type="EMBL" id="KAF5405727.1"/>
    </source>
</evidence>
<dbReference type="Proteomes" id="UP000748531">
    <property type="component" value="Unassembled WGS sequence"/>
</dbReference>
<dbReference type="SMART" id="SM00409">
    <property type="entry name" value="IG"/>
    <property type="match status" value="2"/>
</dbReference>
<evidence type="ECO:0000256" key="1">
    <source>
        <dbReference type="SAM" id="SignalP"/>
    </source>
</evidence>
<dbReference type="InterPro" id="IPR003598">
    <property type="entry name" value="Ig_sub2"/>
</dbReference>
<dbReference type="SMART" id="SM00408">
    <property type="entry name" value="IGc2"/>
    <property type="match status" value="1"/>
</dbReference>
<dbReference type="InterPro" id="IPR013098">
    <property type="entry name" value="Ig_I-set"/>
</dbReference>
<organism evidence="3 4">
    <name type="scientific">Paragonimus heterotremus</name>
    <dbReference type="NCBI Taxonomy" id="100268"/>
    <lineage>
        <taxon>Eukaryota</taxon>
        <taxon>Metazoa</taxon>
        <taxon>Spiralia</taxon>
        <taxon>Lophotrochozoa</taxon>
        <taxon>Platyhelminthes</taxon>
        <taxon>Trematoda</taxon>
        <taxon>Digenea</taxon>
        <taxon>Plagiorchiida</taxon>
        <taxon>Troglotremata</taxon>
        <taxon>Troglotrematidae</taxon>
        <taxon>Paragonimus</taxon>
    </lineage>
</organism>
<feature type="domain" description="Ig-like" evidence="2">
    <location>
        <begin position="283"/>
        <end position="381"/>
    </location>
</feature>
<dbReference type="EMBL" id="LUCH01000228">
    <property type="protein sequence ID" value="KAF5405727.1"/>
    <property type="molecule type" value="Genomic_DNA"/>
</dbReference>
<dbReference type="PANTHER" id="PTHR23279:SF36">
    <property type="entry name" value="DEFECTIVE PROBOSCIS EXTENSION RESPONSE 9, ISOFORM A"/>
    <property type="match status" value="1"/>
</dbReference>
<protein>
    <recommendedName>
        <fullName evidence="2">Ig-like domain-containing protein</fullName>
    </recommendedName>
</protein>
<name>A0A8J4X3F3_9TREM</name>
<keyword evidence="4" id="KW-1185">Reference proteome</keyword>
<dbReference type="InterPro" id="IPR036179">
    <property type="entry name" value="Ig-like_dom_sf"/>
</dbReference>
<dbReference type="GO" id="GO:0050808">
    <property type="term" value="P:synapse organization"/>
    <property type="evidence" value="ECO:0007669"/>
    <property type="project" value="TreeGrafter"/>
</dbReference>
<dbReference type="OrthoDB" id="190835at2759"/>
<feature type="signal peptide" evidence="1">
    <location>
        <begin position="1"/>
        <end position="25"/>
    </location>
</feature>
<dbReference type="Gene3D" id="2.60.40.10">
    <property type="entry name" value="Immunoglobulins"/>
    <property type="match status" value="1"/>
</dbReference>
<dbReference type="SUPFAM" id="SSF48726">
    <property type="entry name" value="Immunoglobulin"/>
    <property type="match status" value="1"/>
</dbReference>
<dbReference type="InterPro" id="IPR003599">
    <property type="entry name" value="Ig_sub"/>
</dbReference>